<keyword evidence="1" id="KW-0732">Signal</keyword>
<dbReference type="STRING" id="1121400.SAMN02746065_11082"/>
<organism evidence="2 3">
    <name type="scientific">Desulfocicer vacuolatum DSM 3385</name>
    <dbReference type="NCBI Taxonomy" id="1121400"/>
    <lineage>
        <taxon>Bacteria</taxon>
        <taxon>Pseudomonadati</taxon>
        <taxon>Thermodesulfobacteriota</taxon>
        <taxon>Desulfobacteria</taxon>
        <taxon>Desulfobacterales</taxon>
        <taxon>Desulfobacteraceae</taxon>
        <taxon>Desulfocicer</taxon>
    </lineage>
</organism>
<dbReference type="AlphaFoldDB" id="A0A1W2C2D4"/>
<dbReference type="EMBL" id="FWXY01000010">
    <property type="protein sequence ID" value="SMC79251.1"/>
    <property type="molecule type" value="Genomic_DNA"/>
</dbReference>
<name>A0A1W2C2D4_9BACT</name>
<dbReference type="OrthoDB" id="5422813at2"/>
<reference evidence="2 3" key="1">
    <citation type="submission" date="2017-04" db="EMBL/GenBank/DDBJ databases">
        <authorList>
            <person name="Afonso C.L."/>
            <person name="Miller P.J."/>
            <person name="Scott M.A."/>
            <person name="Spackman E."/>
            <person name="Goraichik I."/>
            <person name="Dimitrov K.M."/>
            <person name="Suarez D.L."/>
            <person name="Swayne D.E."/>
        </authorList>
    </citation>
    <scope>NUCLEOTIDE SEQUENCE [LARGE SCALE GENOMIC DNA]</scope>
    <source>
        <strain evidence="2 3">DSM 3385</strain>
    </source>
</reference>
<gene>
    <name evidence="2" type="ORF">SAMN02746065_11082</name>
</gene>
<evidence type="ECO:0000313" key="3">
    <source>
        <dbReference type="Proteomes" id="UP000192418"/>
    </source>
</evidence>
<proteinExistence type="predicted"/>
<dbReference type="Proteomes" id="UP000192418">
    <property type="component" value="Unassembled WGS sequence"/>
</dbReference>
<evidence type="ECO:0000256" key="1">
    <source>
        <dbReference type="SAM" id="SignalP"/>
    </source>
</evidence>
<feature type="chain" id="PRO_5012890490" description="DUF1573 domain-containing protein" evidence="1">
    <location>
        <begin position="27"/>
        <end position="75"/>
    </location>
</feature>
<evidence type="ECO:0000313" key="2">
    <source>
        <dbReference type="EMBL" id="SMC79251.1"/>
    </source>
</evidence>
<accession>A0A1W2C2D4</accession>
<feature type="signal peptide" evidence="1">
    <location>
        <begin position="1"/>
        <end position="26"/>
    </location>
</feature>
<keyword evidence="3" id="KW-1185">Reference proteome</keyword>
<protein>
    <recommendedName>
        <fullName evidence="4">DUF1573 domain-containing protein</fullName>
    </recommendedName>
</protein>
<sequence length="75" mass="8115">MKNIKNIFFAALVIMAFSTPATSLEAKDGNAVPVAEVSAPEFQFESVPEGSEVTHRYVIHNKGNAPLEVLRVKTG</sequence>
<evidence type="ECO:0008006" key="4">
    <source>
        <dbReference type="Google" id="ProtNLM"/>
    </source>
</evidence>